<dbReference type="AlphaFoldDB" id="X1N9K6"/>
<proteinExistence type="predicted"/>
<evidence type="ECO:0000313" key="1">
    <source>
        <dbReference type="EMBL" id="GAI15319.1"/>
    </source>
</evidence>
<feature type="non-terminal residue" evidence="1">
    <location>
        <position position="1"/>
    </location>
</feature>
<comment type="caution">
    <text evidence="1">The sequence shown here is derived from an EMBL/GenBank/DDBJ whole genome shotgun (WGS) entry which is preliminary data.</text>
</comment>
<reference evidence="1" key="1">
    <citation type="journal article" date="2014" name="Front. Microbiol.">
        <title>High frequency of phylogenetically diverse reductive dehalogenase-homologous genes in deep subseafloor sedimentary metagenomes.</title>
        <authorList>
            <person name="Kawai M."/>
            <person name="Futagami T."/>
            <person name="Toyoda A."/>
            <person name="Takaki Y."/>
            <person name="Nishi S."/>
            <person name="Hori S."/>
            <person name="Arai W."/>
            <person name="Tsubouchi T."/>
            <person name="Morono Y."/>
            <person name="Uchiyama I."/>
            <person name="Ito T."/>
            <person name="Fujiyama A."/>
            <person name="Inagaki F."/>
            <person name="Takami H."/>
        </authorList>
    </citation>
    <scope>NUCLEOTIDE SEQUENCE</scope>
    <source>
        <strain evidence="1">Expedition CK06-06</strain>
    </source>
</reference>
<protein>
    <submittedName>
        <fullName evidence="1">Uncharacterized protein</fullName>
    </submittedName>
</protein>
<name>X1N9K6_9ZZZZ</name>
<dbReference type="EMBL" id="BARV01006628">
    <property type="protein sequence ID" value="GAI15319.1"/>
    <property type="molecule type" value="Genomic_DNA"/>
</dbReference>
<sequence>RFLLFCLEIGNLEDDQDLQDLVLSVFHTTTHTFNATPAVKIIENHLGKAFVKQSQQLVLQVPPPQTPTPSKGDTP</sequence>
<organism evidence="1">
    <name type="scientific">marine sediment metagenome</name>
    <dbReference type="NCBI Taxonomy" id="412755"/>
    <lineage>
        <taxon>unclassified sequences</taxon>
        <taxon>metagenomes</taxon>
        <taxon>ecological metagenomes</taxon>
    </lineage>
</organism>
<accession>X1N9K6</accession>
<gene>
    <name evidence="1" type="ORF">S06H3_13566</name>
</gene>